<dbReference type="OrthoDB" id="5423652at2759"/>
<evidence type="ECO:0000313" key="2">
    <source>
        <dbReference type="Proteomes" id="UP000244722"/>
    </source>
</evidence>
<organism evidence="1 2">
    <name type="scientific">Tuber borchii</name>
    <name type="common">White truffle</name>
    <dbReference type="NCBI Taxonomy" id="42251"/>
    <lineage>
        <taxon>Eukaryota</taxon>
        <taxon>Fungi</taxon>
        <taxon>Dikarya</taxon>
        <taxon>Ascomycota</taxon>
        <taxon>Pezizomycotina</taxon>
        <taxon>Pezizomycetes</taxon>
        <taxon>Pezizales</taxon>
        <taxon>Tuberaceae</taxon>
        <taxon>Tuber</taxon>
    </lineage>
</organism>
<reference evidence="1 2" key="1">
    <citation type="submission" date="2017-04" db="EMBL/GenBank/DDBJ databases">
        <title>Draft genome sequence of Tuber borchii Vittad., a whitish edible truffle.</title>
        <authorList>
            <consortium name="DOE Joint Genome Institute"/>
            <person name="Murat C."/>
            <person name="Kuo A."/>
            <person name="Barry K.W."/>
            <person name="Clum A."/>
            <person name="Dockter R.B."/>
            <person name="Fauchery L."/>
            <person name="Iotti M."/>
            <person name="Kohler A."/>
            <person name="Labutti K."/>
            <person name="Lindquist E.A."/>
            <person name="Lipzen A."/>
            <person name="Ohm R.A."/>
            <person name="Wang M."/>
            <person name="Grigoriev I.V."/>
            <person name="Zambonelli A."/>
            <person name="Martin F.M."/>
        </authorList>
    </citation>
    <scope>NUCLEOTIDE SEQUENCE [LARGE SCALE GENOMIC DNA]</scope>
    <source>
        <strain evidence="1 2">Tbo3840</strain>
    </source>
</reference>
<protein>
    <submittedName>
        <fullName evidence="1">Uncharacterized protein</fullName>
    </submittedName>
</protein>
<proteinExistence type="predicted"/>
<name>A0A2T7A258_TUBBO</name>
<gene>
    <name evidence="1" type="ORF">B9Z19DRAFT_1121588</name>
</gene>
<comment type="caution">
    <text evidence="1">The sequence shown here is derived from an EMBL/GenBank/DDBJ whole genome shotgun (WGS) entry which is preliminary data.</text>
</comment>
<dbReference type="Proteomes" id="UP000244722">
    <property type="component" value="Unassembled WGS sequence"/>
</dbReference>
<accession>A0A2T7A258</accession>
<evidence type="ECO:0000313" key="1">
    <source>
        <dbReference type="EMBL" id="PUU81826.1"/>
    </source>
</evidence>
<dbReference type="EMBL" id="NESQ01000038">
    <property type="protein sequence ID" value="PUU81826.1"/>
    <property type="molecule type" value="Genomic_DNA"/>
</dbReference>
<dbReference type="AlphaFoldDB" id="A0A2T7A258"/>
<keyword evidence="2" id="KW-1185">Reference proteome</keyword>
<sequence>MSRLFVNPLYLTPLLAVRQSPRCRFPIRSFNSSANAYSSMALDTVQNSEAPSNTNLRKLWTPRGEVHLIIDQVYKLEDRDHGLDYRFIPSVKDSAASEVDGENIGDMGSKMGSKMGATMEELLAERRAYMAKLFADIEKIRVERKAYMAGHFADMERCMWN</sequence>